<dbReference type="InterPro" id="IPR012854">
    <property type="entry name" value="Cu_amine_oxidase-like_N"/>
</dbReference>
<sequence>MKLFRGAGVRRVALLTAGLLAAGITAAFAVQGAPPIDVLYPDPQPPERIRPIALEGTRYVSTNDIARIFSATKYWRPELRKLSLRLGDHTIRFTVDAPIVLIDEVAQNLIDSPRLVQGAVYVPESVLRGLMDWGFVPNATWDEPLRAIRFRSPVHTVRQAQLWVRGRVTEVSATLLKTLSPRLIYATPSELRLLFEGGTLDSARVFSGGTVQSGTIRETTDGVEIRLVLTPGAQGYSLSVSSNRLKLAVTDDNDLVQQGIFSKLEPIALGGADGKLRTIVIDPGHGGKDLGAALPGGGAEKDAALDLARALRAALQGMVGARVLLTRDSDADLSVSRRSEIANESGGELFLSIHFDAEGLIREGGFRIYALSATPAAGAADRLPLTLGGESGAEMRPWESAQVQSAGTSIALGQTIADALARNYPQTKVSFRTGRISVLEPVAAPAVLLECGPTPRGPQAMSLQGYTIREIAKIVAQSIQEMARGGRA</sequence>
<dbReference type="Pfam" id="PF07833">
    <property type="entry name" value="Cu_amine_oxidN1"/>
    <property type="match status" value="1"/>
</dbReference>
<evidence type="ECO:0000259" key="3">
    <source>
        <dbReference type="SMART" id="SM00646"/>
    </source>
</evidence>
<evidence type="ECO:0000256" key="1">
    <source>
        <dbReference type="ARBA" id="ARBA00022801"/>
    </source>
</evidence>
<dbReference type="GO" id="GO:0009253">
    <property type="term" value="P:peptidoglycan catabolic process"/>
    <property type="evidence" value="ECO:0007669"/>
    <property type="project" value="InterPro"/>
</dbReference>
<name>A0A538S9I5_UNCEI</name>
<feature type="domain" description="MurNAc-LAA" evidence="3">
    <location>
        <begin position="339"/>
        <end position="480"/>
    </location>
</feature>
<dbReference type="Pfam" id="PF01520">
    <property type="entry name" value="Amidase_3"/>
    <property type="match status" value="1"/>
</dbReference>
<dbReference type="AlphaFoldDB" id="A0A538S9I5"/>
<dbReference type="InterPro" id="IPR036582">
    <property type="entry name" value="Mao_N_sf"/>
</dbReference>
<dbReference type="InterPro" id="IPR050695">
    <property type="entry name" value="N-acetylmuramoyl_amidase_3"/>
</dbReference>
<gene>
    <name evidence="4" type="ORF">E6K71_08250</name>
</gene>
<dbReference type="InterPro" id="IPR002508">
    <property type="entry name" value="MurNAc-LAA_cat"/>
</dbReference>
<accession>A0A538S9I5</accession>
<evidence type="ECO:0000256" key="2">
    <source>
        <dbReference type="SAM" id="SignalP"/>
    </source>
</evidence>
<feature type="signal peptide" evidence="2">
    <location>
        <begin position="1"/>
        <end position="29"/>
    </location>
</feature>
<dbReference type="GO" id="GO:0008745">
    <property type="term" value="F:N-acetylmuramoyl-L-alanine amidase activity"/>
    <property type="evidence" value="ECO:0007669"/>
    <property type="project" value="InterPro"/>
</dbReference>
<dbReference type="CDD" id="cd02696">
    <property type="entry name" value="MurNAc-LAA"/>
    <property type="match status" value="1"/>
</dbReference>
<dbReference type="PANTHER" id="PTHR30404">
    <property type="entry name" value="N-ACETYLMURAMOYL-L-ALANINE AMIDASE"/>
    <property type="match status" value="1"/>
</dbReference>
<keyword evidence="2" id="KW-0732">Signal</keyword>
<reference evidence="4 5" key="1">
    <citation type="journal article" date="2019" name="Nat. Microbiol.">
        <title>Mediterranean grassland soil C-N compound turnover is dependent on rainfall and depth, and is mediated by genomically divergent microorganisms.</title>
        <authorList>
            <person name="Diamond S."/>
            <person name="Andeer P.F."/>
            <person name="Li Z."/>
            <person name="Crits-Christoph A."/>
            <person name="Burstein D."/>
            <person name="Anantharaman K."/>
            <person name="Lane K.R."/>
            <person name="Thomas B.C."/>
            <person name="Pan C."/>
            <person name="Northen T.R."/>
            <person name="Banfield J.F."/>
        </authorList>
    </citation>
    <scope>NUCLEOTIDE SEQUENCE [LARGE SCALE GENOMIC DNA]</scope>
    <source>
        <strain evidence="4">WS_1</strain>
    </source>
</reference>
<dbReference type="SUPFAM" id="SSF53187">
    <property type="entry name" value="Zn-dependent exopeptidases"/>
    <property type="match status" value="1"/>
</dbReference>
<protein>
    <recommendedName>
        <fullName evidence="3">MurNAc-LAA domain-containing protein</fullName>
    </recommendedName>
</protein>
<evidence type="ECO:0000313" key="4">
    <source>
        <dbReference type="EMBL" id="TMQ48033.1"/>
    </source>
</evidence>
<proteinExistence type="predicted"/>
<dbReference type="SMART" id="SM00646">
    <property type="entry name" value="Ami_3"/>
    <property type="match status" value="1"/>
</dbReference>
<dbReference type="PANTHER" id="PTHR30404:SF0">
    <property type="entry name" value="N-ACETYLMURAMOYL-L-ALANINE AMIDASE AMIC"/>
    <property type="match status" value="1"/>
</dbReference>
<evidence type="ECO:0000313" key="5">
    <source>
        <dbReference type="Proteomes" id="UP000316292"/>
    </source>
</evidence>
<dbReference type="SUPFAM" id="SSF55383">
    <property type="entry name" value="Copper amine oxidase, domain N"/>
    <property type="match status" value="1"/>
</dbReference>
<dbReference type="GO" id="GO:0030288">
    <property type="term" value="C:outer membrane-bounded periplasmic space"/>
    <property type="evidence" value="ECO:0007669"/>
    <property type="project" value="TreeGrafter"/>
</dbReference>
<dbReference type="Proteomes" id="UP000316292">
    <property type="component" value="Unassembled WGS sequence"/>
</dbReference>
<keyword evidence="1" id="KW-0378">Hydrolase</keyword>
<feature type="chain" id="PRO_5021738354" description="MurNAc-LAA domain-containing protein" evidence="2">
    <location>
        <begin position="30"/>
        <end position="488"/>
    </location>
</feature>
<comment type="caution">
    <text evidence="4">The sequence shown here is derived from an EMBL/GenBank/DDBJ whole genome shotgun (WGS) entry which is preliminary data.</text>
</comment>
<dbReference type="EMBL" id="VBOR01000089">
    <property type="protein sequence ID" value="TMQ48033.1"/>
    <property type="molecule type" value="Genomic_DNA"/>
</dbReference>
<organism evidence="4 5">
    <name type="scientific">Eiseniibacteriota bacterium</name>
    <dbReference type="NCBI Taxonomy" id="2212470"/>
    <lineage>
        <taxon>Bacteria</taxon>
        <taxon>Candidatus Eiseniibacteriota</taxon>
    </lineage>
</organism>
<dbReference type="Gene3D" id="3.40.630.40">
    <property type="entry name" value="Zn-dependent exopeptidases"/>
    <property type="match status" value="1"/>
</dbReference>